<evidence type="ECO:0000259" key="2">
    <source>
        <dbReference type="PROSITE" id="PS50995"/>
    </source>
</evidence>
<accession>A0A840BZH7</accession>
<dbReference type="Gene3D" id="1.10.10.10">
    <property type="entry name" value="Winged helix-like DNA-binding domain superfamily/Winged helix DNA-binding domain"/>
    <property type="match status" value="1"/>
</dbReference>
<dbReference type="InterPro" id="IPR000182">
    <property type="entry name" value="GNAT_dom"/>
</dbReference>
<dbReference type="AlphaFoldDB" id="A0A840BZH7"/>
<dbReference type="GO" id="GO:0003700">
    <property type="term" value="F:DNA-binding transcription factor activity"/>
    <property type="evidence" value="ECO:0007669"/>
    <property type="project" value="InterPro"/>
</dbReference>
<dbReference type="GO" id="GO:0003677">
    <property type="term" value="F:DNA binding"/>
    <property type="evidence" value="ECO:0007669"/>
    <property type="project" value="UniProtKB-KW"/>
</dbReference>
<dbReference type="GO" id="GO:0008080">
    <property type="term" value="F:N-acetyltransferase activity"/>
    <property type="evidence" value="ECO:0007669"/>
    <property type="project" value="InterPro"/>
</dbReference>
<keyword evidence="1 4" id="KW-0808">Transferase</keyword>
<dbReference type="PROSITE" id="PS51186">
    <property type="entry name" value="GNAT"/>
    <property type="match status" value="1"/>
</dbReference>
<dbReference type="PANTHER" id="PTHR13947">
    <property type="entry name" value="GNAT FAMILY N-ACETYLTRANSFERASE"/>
    <property type="match status" value="1"/>
</dbReference>
<sequence>MATAALRQDETGVDTGNTVEDRIAAVRRFNRFYTREIGFLHEHLHDSGFVLSEARVLYELAHCGETTATELRRETGLDAGYLSRLLRRFEDKGLLARRPSPEDGRQSLLSLTPEGQKTFARLDAAARREVGALVAPLPEDAQEKLVAAMAALEGVLGTGRLDPARLVLRRHRPGDLGWIVARHGALYAEEYGWDASFEGLAAKVVGEIAENFDPVRERIWIAEHDGVRLGSICLVRQSDEVAKLRLLLVEPAARGLGLGRRLVAECIAFARAAGYARITLWTNDVLTTARAIYAKAGFRLVASEPHRSFGQDLVGETWELDL</sequence>
<dbReference type="SUPFAM" id="SSF46785">
    <property type="entry name" value="Winged helix' DNA-binding domain"/>
    <property type="match status" value="1"/>
</dbReference>
<evidence type="ECO:0000256" key="1">
    <source>
        <dbReference type="ARBA" id="ARBA00022679"/>
    </source>
</evidence>
<keyword evidence="5" id="KW-1185">Reference proteome</keyword>
<dbReference type="Gene3D" id="3.40.630.30">
    <property type="match status" value="1"/>
</dbReference>
<feature type="domain" description="N-acetyltransferase" evidence="3">
    <location>
        <begin position="166"/>
        <end position="322"/>
    </location>
</feature>
<proteinExistence type="predicted"/>
<keyword evidence="4" id="KW-0238">DNA-binding</keyword>
<feature type="domain" description="HTH marR-type" evidence="2">
    <location>
        <begin position="1"/>
        <end position="154"/>
    </location>
</feature>
<dbReference type="InterPro" id="IPR036390">
    <property type="entry name" value="WH_DNA-bd_sf"/>
</dbReference>
<dbReference type="EMBL" id="JACIEN010000002">
    <property type="protein sequence ID" value="MBB4017122.1"/>
    <property type="molecule type" value="Genomic_DNA"/>
</dbReference>
<dbReference type="PROSITE" id="PS50995">
    <property type="entry name" value="HTH_MARR_2"/>
    <property type="match status" value="1"/>
</dbReference>
<evidence type="ECO:0000313" key="4">
    <source>
        <dbReference type="EMBL" id="MBB4017122.1"/>
    </source>
</evidence>
<dbReference type="InterPro" id="IPR000835">
    <property type="entry name" value="HTH_MarR-typ"/>
</dbReference>
<dbReference type="SUPFAM" id="SSF55729">
    <property type="entry name" value="Acyl-CoA N-acyltransferases (Nat)"/>
    <property type="match status" value="1"/>
</dbReference>
<comment type="caution">
    <text evidence="4">The sequence shown here is derived from an EMBL/GenBank/DDBJ whole genome shotgun (WGS) entry which is preliminary data.</text>
</comment>
<dbReference type="Proteomes" id="UP000577362">
    <property type="component" value="Unassembled WGS sequence"/>
</dbReference>
<dbReference type="Pfam" id="PF00583">
    <property type="entry name" value="Acetyltransf_1"/>
    <property type="match status" value="1"/>
</dbReference>
<dbReference type="PANTHER" id="PTHR13947:SF37">
    <property type="entry name" value="LD18367P"/>
    <property type="match status" value="1"/>
</dbReference>
<organism evidence="4 5">
    <name type="scientific">Chelatococcus caeni</name>
    <dbReference type="NCBI Taxonomy" id="1348468"/>
    <lineage>
        <taxon>Bacteria</taxon>
        <taxon>Pseudomonadati</taxon>
        <taxon>Pseudomonadota</taxon>
        <taxon>Alphaproteobacteria</taxon>
        <taxon>Hyphomicrobiales</taxon>
        <taxon>Chelatococcaceae</taxon>
        <taxon>Chelatococcus</taxon>
    </lineage>
</organism>
<dbReference type="InterPro" id="IPR036388">
    <property type="entry name" value="WH-like_DNA-bd_sf"/>
</dbReference>
<dbReference type="CDD" id="cd04301">
    <property type="entry name" value="NAT_SF"/>
    <property type="match status" value="1"/>
</dbReference>
<dbReference type="Pfam" id="PF12802">
    <property type="entry name" value="MarR_2"/>
    <property type="match status" value="1"/>
</dbReference>
<dbReference type="InterPro" id="IPR050769">
    <property type="entry name" value="NAT_camello-type"/>
</dbReference>
<name>A0A840BZH7_9HYPH</name>
<protein>
    <submittedName>
        <fullName evidence="4">DNA-binding MarR family transcriptional regulator/predicted GNAT family acetyltransferase</fullName>
    </submittedName>
</protein>
<evidence type="ECO:0000259" key="3">
    <source>
        <dbReference type="PROSITE" id="PS51186"/>
    </source>
</evidence>
<dbReference type="InterPro" id="IPR011991">
    <property type="entry name" value="ArsR-like_HTH"/>
</dbReference>
<reference evidence="4 5" key="1">
    <citation type="submission" date="2020-08" db="EMBL/GenBank/DDBJ databases">
        <title>Genomic Encyclopedia of Type Strains, Phase IV (KMG-IV): sequencing the most valuable type-strain genomes for metagenomic binning, comparative biology and taxonomic classification.</title>
        <authorList>
            <person name="Goeker M."/>
        </authorList>
    </citation>
    <scope>NUCLEOTIDE SEQUENCE [LARGE SCALE GENOMIC DNA]</scope>
    <source>
        <strain evidence="4 5">DSM 103737</strain>
    </source>
</reference>
<dbReference type="SMART" id="SM00347">
    <property type="entry name" value="HTH_MARR"/>
    <property type="match status" value="1"/>
</dbReference>
<gene>
    <name evidence="4" type="ORF">GGR16_002151</name>
</gene>
<dbReference type="CDD" id="cd00090">
    <property type="entry name" value="HTH_ARSR"/>
    <property type="match status" value="1"/>
</dbReference>
<evidence type="ECO:0000313" key="5">
    <source>
        <dbReference type="Proteomes" id="UP000577362"/>
    </source>
</evidence>
<dbReference type="InterPro" id="IPR016181">
    <property type="entry name" value="Acyl_CoA_acyltransferase"/>
</dbReference>
<dbReference type="RefSeq" id="WP_053193438.1">
    <property type="nucleotide sequence ID" value="NZ_JACIEN010000002.1"/>
</dbReference>